<dbReference type="EMBL" id="OKRB01000075">
    <property type="protein sequence ID" value="SPE19062.1"/>
    <property type="molecule type" value="Genomic_DNA"/>
</dbReference>
<reference evidence="2" key="1">
    <citation type="submission" date="2018-02" db="EMBL/GenBank/DDBJ databases">
        <authorList>
            <person name="Hausmann B."/>
        </authorList>
    </citation>
    <scope>NUCLEOTIDE SEQUENCE [LARGE SCALE GENOMIC DNA]</scope>
    <source>
        <strain evidence="2">Peat soil MAG SbA5</strain>
    </source>
</reference>
<evidence type="ECO:0000313" key="2">
    <source>
        <dbReference type="Proteomes" id="UP000239735"/>
    </source>
</evidence>
<sequence length="48" mass="5549">MENKLRPAANALDRYFKALTDQELLTSKILMNTSCGRRKRRPEVRISG</sequence>
<dbReference type="Proteomes" id="UP000239735">
    <property type="component" value="Unassembled WGS sequence"/>
</dbReference>
<proteinExistence type="predicted"/>
<evidence type="ECO:0000313" key="1">
    <source>
        <dbReference type="EMBL" id="SPE19062.1"/>
    </source>
</evidence>
<dbReference type="AlphaFoldDB" id="A0A2N9L6Z2"/>
<organism evidence="1 2">
    <name type="scientific">Candidatus Sulfuritelmatomonas gaucii</name>
    <dbReference type="NCBI Taxonomy" id="2043161"/>
    <lineage>
        <taxon>Bacteria</taxon>
        <taxon>Pseudomonadati</taxon>
        <taxon>Acidobacteriota</taxon>
        <taxon>Terriglobia</taxon>
        <taxon>Terriglobales</taxon>
        <taxon>Acidobacteriaceae</taxon>
        <taxon>Candidatus Sulfuritelmatomonas</taxon>
    </lineage>
</organism>
<gene>
    <name evidence="1" type="ORF">SBA5_20009</name>
</gene>
<name>A0A2N9L6Z2_9BACT</name>
<protein>
    <submittedName>
        <fullName evidence="1">Uncharacterized protein</fullName>
    </submittedName>
</protein>
<accession>A0A2N9L6Z2</accession>